<proteinExistence type="predicted"/>
<sequence>MSDFNLIDEGWISVVTDYKGTTRLVGLKEFFENAHNYIGLAGDMPTQDFALMRFLLAILHTVFSRYDAKGEPYEMVELDQRMRQVEEVDDEDAEEYEDALLETWQDLWKAGKFPQIVCDYLEAWRDRFYLFDDQYPFYQITKEQMTPDKISKTQPSEILGKNVNRTISESGNKVAIFSPRYASGGNKDKLTPQEIARWLITYQSYTGLSDKVIFGKEKYKASKGWLFDLGGVYLSSNNLYKTLLLNLQLINYSNPEFNQTIEKPCWEYSPSELLEKYLASETLDNISELYTVWSRGICIDQVNPEEAFSMDIVKIPDIRHTDQFLEAMTIWRFNENGENKDKFTPRKHQLNKAMWRSFGLITKNESMDESKDKLPKRKPGIIDWLNQIEDFIQGERVQVNAISMEDDGNATSWVPTNEITDEIRMEESVLNDIKDSGWINRINDVVEETKEVVDKIYRGFINDIKKIRNIESKDFTSKYIEEMYYQLDKPFRDWLENINYQDNKDEKIQEWLKTLKNLVVHEAGKILKSSGTRDYIGITEKESVKNIATAFNYFMFRLNKKL</sequence>
<dbReference type="InterPro" id="IPR013381">
    <property type="entry name" value="CRISPR-assoc_prot_Cse1"/>
</dbReference>
<protein>
    <submittedName>
        <fullName evidence="1">CRISPR type I-E/ECOLI-associated protein CasA/Cse1</fullName>
    </submittedName>
</protein>
<gene>
    <name evidence="1" type="ORF">NCTC13150_00613</name>
</gene>
<dbReference type="Pfam" id="PF09481">
    <property type="entry name" value="CRISPR_Cse1"/>
    <property type="match status" value="1"/>
</dbReference>
<accession>A0A8H2M3V3</accession>
<evidence type="ECO:0000313" key="1">
    <source>
        <dbReference type="EMBL" id="VFB16097.1"/>
    </source>
</evidence>
<keyword evidence="2" id="KW-1185">Reference proteome</keyword>
<dbReference type="Gene3D" id="1.10.132.100">
    <property type="match status" value="1"/>
</dbReference>
<organism evidence="1 2">
    <name type="scientific">Urinicoccus massiliensis</name>
    <dbReference type="NCBI Taxonomy" id="1723382"/>
    <lineage>
        <taxon>Bacteria</taxon>
        <taxon>Bacillati</taxon>
        <taxon>Bacillota</taxon>
        <taxon>Tissierellia</taxon>
        <taxon>Tissierellales</taxon>
        <taxon>Peptoniphilaceae</taxon>
        <taxon>Urinicoccus</taxon>
    </lineage>
</organism>
<dbReference type="EMBL" id="CAACYI010000001">
    <property type="protein sequence ID" value="VFB16097.1"/>
    <property type="molecule type" value="Genomic_DNA"/>
</dbReference>
<reference evidence="1 2" key="1">
    <citation type="submission" date="2019-02" db="EMBL/GenBank/DDBJ databases">
        <authorList>
            <consortium name="Pathogen Informatics"/>
        </authorList>
    </citation>
    <scope>NUCLEOTIDE SEQUENCE [LARGE SCALE GENOMIC DNA]</scope>
    <source>
        <strain evidence="1 2">3012STDY7089603</strain>
    </source>
</reference>
<dbReference type="Proteomes" id="UP000377798">
    <property type="component" value="Unassembled WGS sequence"/>
</dbReference>
<evidence type="ECO:0000313" key="2">
    <source>
        <dbReference type="Proteomes" id="UP000377798"/>
    </source>
</evidence>
<dbReference type="AlphaFoldDB" id="A0A8H2M3V3"/>
<comment type="caution">
    <text evidence="1">The sequence shown here is derived from an EMBL/GenBank/DDBJ whole genome shotgun (WGS) entry which is preliminary data.</text>
</comment>
<dbReference type="RefSeq" id="WP_131748587.1">
    <property type="nucleotide sequence ID" value="NZ_CAACYI010000001.1"/>
</dbReference>
<name>A0A8H2M3V3_9FIRM</name>